<evidence type="ECO:0000313" key="2">
    <source>
        <dbReference type="Proteomes" id="UP000020681"/>
    </source>
</evidence>
<gene>
    <name evidence="1" type="ORF">I551_5283</name>
</gene>
<dbReference type="Proteomes" id="UP000020681">
    <property type="component" value="Unassembled WGS sequence"/>
</dbReference>
<organism evidence="1 2">
    <name type="scientific">Mycobacterium ulcerans str. Harvey</name>
    <dbReference type="NCBI Taxonomy" id="1299332"/>
    <lineage>
        <taxon>Bacteria</taxon>
        <taxon>Bacillati</taxon>
        <taxon>Actinomycetota</taxon>
        <taxon>Actinomycetes</taxon>
        <taxon>Mycobacteriales</taxon>
        <taxon>Mycobacteriaceae</taxon>
        <taxon>Mycobacterium</taxon>
        <taxon>Mycobacterium ulcerans group</taxon>
    </lineage>
</organism>
<name>A0ABN0QU66_MYCUL</name>
<sequence>MDGTVHSEFPVARDIADIEPSVRDRVRSLSPDRAETIRPSGVFQGARPAFVDRAA</sequence>
<comment type="caution">
    <text evidence="1">The sequence shown here is derived from an EMBL/GenBank/DDBJ whole genome shotgun (WGS) entry which is preliminary data.</text>
</comment>
<reference evidence="1 2" key="1">
    <citation type="submission" date="2014-01" db="EMBL/GenBank/DDBJ databases">
        <authorList>
            <person name="Dobos K."/>
            <person name="Lenaerts A."/>
            <person name="Ordway D."/>
            <person name="DeGroote M.A."/>
            <person name="Parker T."/>
            <person name="Sizemore C."/>
            <person name="Tallon L.J."/>
            <person name="Sadzewicz L.K."/>
            <person name="Sengamalay N."/>
            <person name="Fraser C.M."/>
            <person name="Hine E."/>
            <person name="Shefchek K.A."/>
            <person name="Das S.P."/>
            <person name="Tettelin H."/>
        </authorList>
    </citation>
    <scope>NUCLEOTIDE SEQUENCE [LARGE SCALE GENOMIC DNA]</scope>
    <source>
        <strain evidence="1 2">Harvey</strain>
    </source>
</reference>
<dbReference type="EMBL" id="JAOL01000145">
    <property type="protein sequence ID" value="EUA88259.1"/>
    <property type="molecule type" value="Genomic_DNA"/>
</dbReference>
<evidence type="ECO:0000313" key="1">
    <source>
        <dbReference type="EMBL" id="EUA88259.1"/>
    </source>
</evidence>
<keyword evidence="2" id="KW-1185">Reference proteome</keyword>
<accession>A0ABN0QU66</accession>
<proteinExistence type="predicted"/>
<protein>
    <submittedName>
        <fullName evidence="1">Uncharacterized protein</fullName>
    </submittedName>
</protein>